<keyword evidence="6 8" id="KW-0472">Membrane</keyword>
<reference evidence="9 10" key="1">
    <citation type="journal article" date="2014" name="BMC Genomics">
        <title>Genome sequencing of four Aureobasidium pullulans varieties: biotechnological potential, stress tolerance, and description of new species.</title>
        <authorList>
            <person name="Gostin Ar C."/>
            <person name="Ohm R.A."/>
            <person name="Kogej T."/>
            <person name="Sonjak S."/>
            <person name="Turk M."/>
            <person name="Zajc J."/>
            <person name="Zalar P."/>
            <person name="Grube M."/>
            <person name="Sun H."/>
            <person name="Han J."/>
            <person name="Sharma A."/>
            <person name="Chiniquy J."/>
            <person name="Ngan C.Y."/>
            <person name="Lipzen A."/>
            <person name="Barry K."/>
            <person name="Grigoriev I.V."/>
            <person name="Gunde-Cimerman N."/>
        </authorList>
    </citation>
    <scope>NUCLEOTIDE SEQUENCE [LARGE SCALE GENOMIC DNA]</scope>
    <source>
        <strain evidence="9 10">EXF-2481</strain>
    </source>
</reference>
<dbReference type="OrthoDB" id="3222at2759"/>
<feature type="compositionally biased region" description="Polar residues" evidence="7">
    <location>
        <begin position="129"/>
        <end position="140"/>
    </location>
</feature>
<feature type="transmembrane region" description="Helical" evidence="8">
    <location>
        <begin position="356"/>
        <end position="378"/>
    </location>
</feature>
<dbReference type="OMA" id="YPPRRRK"/>
<sequence length="570" mass="61445">MNRNVSFKGDQHEYERQPENGQQSGNGQQSERPNMQNQRTASTMRSRKTQKRPDMRNHHTASTIRPTMSRMATQVSRMATNATGGTAEQGGYSLAGSQPKGSSQGGPNRDTYVAEGYRDLNPQYEKKQNQPTFSLGSNLPRTVRGWQGKKMNEQRNSSGTAPGVQPGEKGEGEAAPQLQDTDERKKHRGGSKQDPEPSQDEKHQNHGSTQSNRSGGMMMQEASAEAGDGENTGVLGDQAVYSPGNDSDDSTVVPEDEEVLDENAPFNSWALVRARFQDAFGEWLGTTIFVLIGVSSNLAVVTGESQHPGIYQNMYWGWGLAVMLGIYISGGSSGAHLNPAVSIPLWVYRGFPARKLPVFIIFQILGAFTGGLIAIAIYRDAIIYNEGGLIAASSGVSIYTQPKDWVSPATAFFTEFTGTAILICSILALGDDSNSPPGAGMHAFIIGLLVVALVMSLGSNTGGCFNPVRDFGPRLAAMAMGYGSEVFTAYHNWWIWGAWGATISGGLTGGVLYDTCIFKGGESPVNYTPKKWAGKTNEGKLGVLQLFRQQTRAKNLETAMEKGEVENGGS</sequence>
<dbReference type="GO" id="GO:0005886">
    <property type="term" value="C:plasma membrane"/>
    <property type="evidence" value="ECO:0007669"/>
    <property type="project" value="TreeGrafter"/>
</dbReference>
<comment type="similarity">
    <text evidence="2">Belongs to the MIP/aquaporin (TC 1.A.8) family.</text>
</comment>
<dbReference type="GeneID" id="25367448"/>
<keyword evidence="5 8" id="KW-1133">Transmembrane helix</keyword>
<feature type="compositionally biased region" description="Polar residues" evidence="7">
    <location>
        <begin position="31"/>
        <end position="44"/>
    </location>
</feature>
<feature type="transmembrane region" description="Helical" evidence="8">
    <location>
        <begin position="315"/>
        <end position="335"/>
    </location>
</feature>
<feature type="compositionally biased region" description="Polar residues" evidence="7">
    <location>
        <begin position="60"/>
        <end position="86"/>
    </location>
</feature>
<name>A0A074Y2E3_AURSE</name>
<evidence type="ECO:0000256" key="4">
    <source>
        <dbReference type="ARBA" id="ARBA00022692"/>
    </source>
</evidence>
<evidence type="ECO:0000256" key="2">
    <source>
        <dbReference type="ARBA" id="ARBA00006175"/>
    </source>
</evidence>
<dbReference type="SUPFAM" id="SSF81338">
    <property type="entry name" value="Aquaporin-like"/>
    <property type="match status" value="1"/>
</dbReference>
<dbReference type="EMBL" id="KL584774">
    <property type="protein sequence ID" value="KEQ91890.1"/>
    <property type="molecule type" value="Genomic_DNA"/>
</dbReference>
<dbReference type="InterPro" id="IPR050363">
    <property type="entry name" value="MIP/Aquaporin"/>
</dbReference>
<dbReference type="STRING" id="1043005.A0A074Y2E3"/>
<proteinExistence type="inferred from homology"/>
<dbReference type="Proteomes" id="UP000030641">
    <property type="component" value="Unassembled WGS sequence"/>
</dbReference>
<dbReference type="HOGENOM" id="CLU_020019_2_2_1"/>
<comment type="subcellular location">
    <subcellularLocation>
        <location evidence="1">Membrane</location>
        <topology evidence="1">Multi-pass membrane protein</topology>
    </subcellularLocation>
</comment>
<evidence type="ECO:0000256" key="3">
    <source>
        <dbReference type="ARBA" id="ARBA00022448"/>
    </source>
</evidence>
<dbReference type="Gene3D" id="1.20.1080.10">
    <property type="entry name" value="Glycerol uptake facilitator protein"/>
    <property type="match status" value="1"/>
</dbReference>
<feature type="compositionally biased region" description="Basic and acidic residues" evidence="7">
    <location>
        <begin position="9"/>
        <end position="18"/>
    </location>
</feature>
<feature type="compositionally biased region" description="Low complexity" evidence="7">
    <location>
        <begin position="96"/>
        <end position="107"/>
    </location>
</feature>
<dbReference type="PRINTS" id="PR00783">
    <property type="entry name" value="MINTRINSICP"/>
</dbReference>
<gene>
    <name evidence="9" type="ORF">AUEXF2481DRAFT_43577</name>
</gene>
<keyword evidence="10" id="KW-1185">Reference proteome</keyword>
<feature type="compositionally biased region" description="Low complexity" evidence="7">
    <location>
        <begin position="20"/>
        <end position="30"/>
    </location>
</feature>
<feature type="transmembrane region" description="Helical" evidence="8">
    <location>
        <begin position="409"/>
        <end position="429"/>
    </location>
</feature>
<dbReference type="AlphaFoldDB" id="A0A074Y2E3"/>
<dbReference type="InterPro" id="IPR023271">
    <property type="entry name" value="Aquaporin-like"/>
</dbReference>
<dbReference type="InterPro" id="IPR000425">
    <property type="entry name" value="MIP"/>
</dbReference>
<dbReference type="FunCoup" id="A0A074Y2E3">
    <property type="interactions" value="21"/>
</dbReference>
<evidence type="ECO:0000256" key="7">
    <source>
        <dbReference type="SAM" id="MobiDB-lite"/>
    </source>
</evidence>
<dbReference type="RefSeq" id="XP_013340389.1">
    <property type="nucleotide sequence ID" value="XM_013484935.1"/>
</dbReference>
<dbReference type="CDD" id="cd00333">
    <property type="entry name" value="MIP"/>
    <property type="match status" value="1"/>
</dbReference>
<evidence type="ECO:0000313" key="9">
    <source>
        <dbReference type="EMBL" id="KEQ91890.1"/>
    </source>
</evidence>
<keyword evidence="4 8" id="KW-0812">Transmembrane</keyword>
<evidence type="ECO:0000256" key="1">
    <source>
        <dbReference type="ARBA" id="ARBA00004141"/>
    </source>
</evidence>
<dbReference type="GO" id="GO:0015254">
    <property type="term" value="F:glycerol channel activity"/>
    <property type="evidence" value="ECO:0007669"/>
    <property type="project" value="TreeGrafter"/>
</dbReference>
<dbReference type="InParanoid" id="A0A074Y2E3"/>
<feature type="transmembrane region" description="Helical" evidence="8">
    <location>
        <begin position="283"/>
        <end position="303"/>
    </location>
</feature>
<feature type="compositionally biased region" description="Basic and acidic residues" evidence="7">
    <location>
        <begin position="191"/>
        <end position="204"/>
    </location>
</feature>
<feature type="region of interest" description="Disordered" evidence="7">
    <location>
        <begin position="1"/>
        <end position="259"/>
    </location>
</feature>
<evidence type="ECO:0008006" key="11">
    <source>
        <dbReference type="Google" id="ProtNLM"/>
    </source>
</evidence>
<feature type="compositionally biased region" description="Acidic residues" evidence="7">
    <location>
        <begin position="246"/>
        <end position="259"/>
    </location>
</feature>
<evidence type="ECO:0000256" key="6">
    <source>
        <dbReference type="ARBA" id="ARBA00023136"/>
    </source>
</evidence>
<dbReference type="Pfam" id="PF00230">
    <property type="entry name" value="MIP"/>
    <property type="match status" value="1"/>
</dbReference>
<dbReference type="GO" id="GO:0015250">
    <property type="term" value="F:water channel activity"/>
    <property type="evidence" value="ECO:0007669"/>
    <property type="project" value="TreeGrafter"/>
</dbReference>
<protein>
    <recommendedName>
        <fullName evidence="11">Aquaporin-like protein</fullName>
    </recommendedName>
</protein>
<evidence type="ECO:0000313" key="10">
    <source>
        <dbReference type="Proteomes" id="UP000030641"/>
    </source>
</evidence>
<feature type="transmembrane region" description="Helical" evidence="8">
    <location>
        <begin position="441"/>
        <end position="459"/>
    </location>
</feature>
<evidence type="ECO:0000256" key="5">
    <source>
        <dbReference type="ARBA" id="ARBA00022989"/>
    </source>
</evidence>
<dbReference type="NCBIfam" id="TIGR00861">
    <property type="entry name" value="MIP"/>
    <property type="match status" value="1"/>
</dbReference>
<dbReference type="PANTHER" id="PTHR43829">
    <property type="entry name" value="AQUAPORIN OR AQUAGLYCEROPORIN RELATED"/>
    <property type="match status" value="1"/>
</dbReference>
<keyword evidence="3" id="KW-0813">Transport</keyword>
<accession>A0A074Y2E3</accession>
<evidence type="ECO:0000256" key="8">
    <source>
        <dbReference type="SAM" id="Phobius"/>
    </source>
</evidence>
<organism evidence="9 10">
    <name type="scientific">Aureobasidium subglaciale (strain EXF-2481)</name>
    <name type="common">Aureobasidium pullulans var. subglaciale</name>
    <dbReference type="NCBI Taxonomy" id="1043005"/>
    <lineage>
        <taxon>Eukaryota</taxon>
        <taxon>Fungi</taxon>
        <taxon>Dikarya</taxon>
        <taxon>Ascomycota</taxon>
        <taxon>Pezizomycotina</taxon>
        <taxon>Dothideomycetes</taxon>
        <taxon>Dothideomycetidae</taxon>
        <taxon>Dothideales</taxon>
        <taxon>Saccotheciaceae</taxon>
        <taxon>Aureobasidium</taxon>
    </lineage>
</organism>
<dbReference type="PANTHER" id="PTHR43829:SF24">
    <property type="entry name" value="MIP AQUAPORIN (EUROFUNG)"/>
    <property type="match status" value="1"/>
</dbReference>